<evidence type="ECO:0000259" key="1">
    <source>
        <dbReference type="PROSITE" id="PS50943"/>
    </source>
</evidence>
<evidence type="ECO:0000313" key="2">
    <source>
        <dbReference type="EMBL" id="GCE01377.1"/>
    </source>
</evidence>
<dbReference type="PROSITE" id="PS50943">
    <property type="entry name" value="HTH_CROC1"/>
    <property type="match status" value="1"/>
</dbReference>
<dbReference type="OrthoDB" id="4303152at2"/>
<reference evidence="2 3" key="1">
    <citation type="submission" date="2018-12" db="EMBL/GenBank/DDBJ databases">
        <title>Draft genome sequence of Embleya hyalina NBRC 13850T.</title>
        <authorList>
            <person name="Komaki H."/>
            <person name="Hosoyama A."/>
            <person name="Kimura A."/>
            <person name="Ichikawa N."/>
            <person name="Tamura T."/>
        </authorList>
    </citation>
    <scope>NUCLEOTIDE SEQUENCE [LARGE SCALE GENOMIC DNA]</scope>
    <source>
        <strain evidence="2 3">NBRC 13850</strain>
    </source>
</reference>
<dbReference type="InterPro" id="IPR001387">
    <property type="entry name" value="Cro/C1-type_HTH"/>
</dbReference>
<evidence type="ECO:0000313" key="3">
    <source>
        <dbReference type="Proteomes" id="UP000286931"/>
    </source>
</evidence>
<feature type="domain" description="HTH cro/C1-type" evidence="1">
    <location>
        <begin position="18"/>
        <end position="72"/>
    </location>
</feature>
<keyword evidence="3" id="KW-1185">Reference proteome</keyword>
<gene>
    <name evidence="2" type="ORF">EHYA_09143</name>
</gene>
<dbReference type="RefSeq" id="WP_126643012.1">
    <property type="nucleotide sequence ID" value="NZ_BIFH01000048.1"/>
</dbReference>
<name>A0A401Z3D7_9ACTN</name>
<dbReference type="GO" id="GO:0003677">
    <property type="term" value="F:DNA binding"/>
    <property type="evidence" value="ECO:0007669"/>
    <property type="project" value="InterPro"/>
</dbReference>
<organism evidence="2 3">
    <name type="scientific">Embleya hyalina</name>
    <dbReference type="NCBI Taxonomy" id="516124"/>
    <lineage>
        <taxon>Bacteria</taxon>
        <taxon>Bacillati</taxon>
        <taxon>Actinomycetota</taxon>
        <taxon>Actinomycetes</taxon>
        <taxon>Kitasatosporales</taxon>
        <taxon>Streptomycetaceae</taxon>
        <taxon>Embleya</taxon>
    </lineage>
</organism>
<comment type="caution">
    <text evidence="2">The sequence shown here is derived from an EMBL/GenBank/DDBJ whole genome shotgun (WGS) entry which is preliminary data.</text>
</comment>
<protein>
    <submittedName>
        <fullName evidence="2">Transcriptional regulator</fullName>
    </submittedName>
</protein>
<dbReference type="SMART" id="SM00530">
    <property type="entry name" value="HTH_XRE"/>
    <property type="match status" value="1"/>
</dbReference>
<dbReference type="Pfam" id="PF13560">
    <property type="entry name" value="HTH_31"/>
    <property type="match status" value="1"/>
</dbReference>
<dbReference type="SUPFAM" id="SSF47413">
    <property type="entry name" value="lambda repressor-like DNA-binding domains"/>
    <property type="match status" value="1"/>
</dbReference>
<dbReference type="EMBL" id="BIFH01000048">
    <property type="protein sequence ID" value="GCE01377.1"/>
    <property type="molecule type" value="Genomic_DNA"/>
</dbReference>
<dbReference type="Proteomes" id="UP000286931">
    <property type="component" value="Unassembled WGS sequence"/>
</dbReference>
<dbReference type="Pfam" id="PF19054">
    <property type="entry name" value="DUF5753"/>
    <property type="match status" value="1"/>
</dbReference>
<proteinExistence type="predicted"/>
<dbReference type="InterPro" id="IPR010982">
    <property type="entry name" value="Lambda_DNA-bd_dom_sf"/>
</dbReference>
<dbReference type="CDD" id="cd00093">
    <property type="entry name" value="HTH_XRE"/>
    <property type="match status" value="1"/>
</dbReference>
<accession>A0A401Z3D7</accession>
<dbReference type="AlphaFoldDB" id="A0A401Z3D7"/>
<dbReference type="Gene3D" id="1.10.260.40">
    <property type="entry name" value="lambda repressor-like DNA-binding domains"/>
    <property type="match status" value="1"/>
</dbReference>
<sequence length="290" mass="32187">MPAGGKPTVRSRRLGAELRKLREAAGLTTARVASILACSQPKISRMETGAVTTRVIDLRVLLDHYGVTDPHRRAYLERLAKDGNRQGWWEPYGRDTIAPYYADFIGLEWDAQCIRTWQSALIPGLLQTAGYARTVMRANPAMLAPERSEQLLDIRRERQARIETDAGLRLHAIIWEPAVTSVAGTPAIHREQLESLLTVGERDNVTIQILPTSPVEHAGMSGPFVMFSFDRRALADTVFLEDLTGSHYLEKPEELSGYALVFDALRTAAHSAADSAALMTEVLRKAEKRG</sequence>
<dbReference type="InterPro" id="IPR043917">
    <property type="entry name" value="DUF5753"/>
</dbReference>